<reference evidence="2 3" key="2">
    <citation type="submission" date="2020-04" db="EMBL/GenBank/DDBJ databases">
        <authorList>
            <person name="Fomenkov A."/>
            <person name="Anton B.P."/>
            <person name="Roberts R.J."/>
        </authorList>
    </citation>
    <scope>NUCLEOTIDE SEQUENCE [LARGE SCALE GENOMIC DNA]</scope>
    <source>
        <strain evidence="2 3">S2</strain>
    </source>
</reference>
<name>A0A6H1P0J7_PRIMG</name>
<gene>
    <name evidence="2" type="ORF">HFZ78_09910</name>
</gene>
<dbReference type="AlphaFoldDB" id="A0A6H1P0J7"/>
<protein>
    <recommendedName>
        <fullName evidence="4">HEAT repeat domain-containing protein</fullName>
    </recommendedName>
</protein>
<dbReference type="InterPro" id="IPR011989">
    <property type="entry name" value="ARM-like"/>
</dbReference>
<dbReference type="EMBL" id="CP051128">
    <property type="protein sequence ID" value="QIZ06972.1"/>
    <property type="molecule type" value="Genomic_DNA"/>
</dbReference>
<proteinExistence type="predicted"/>
<organism evidence="2 3">
    <name type="scientific">Priestia megaterium</name>
    <name type="common">Bacillus megaterium</name>
    <dbReference type="NCBI Taxonomy" id="1404"/>
    <lineage>
        <taxon>Bacteria</taxon>
        <taxon>Bacillati</taxon>
        <taxon>Bacillota</taxon>
        <taxon>Bacilli</taxon>
        <taxon>Bacillales</taxon>
        <taxon>Bacillaceae</taxon>
        <taxon>Priestia</taxon>
    </lineage>
</organism>
<dbReference type="Gene3D" id="1.25.10.10">
    <property type="entry name" value="Leucine-rich Repeat Variant"/>
    <property type="match status" value="1"/>
</dbReference>
<accession>A0A6H1P0J7</accession>
<keyword evidence="1" id="KW-0812">Transmembrane</keyword>
<dbReference type="Proteomes" id="UP000501868">
    <property type="component" value="Chromosome"/>
</dbReference>
<evidence type="ECO:0000313" key="2">
    <source>
        <dbReference type="EMBL" id="QIZ06972.1"/>
    </source>
</evidence>
<dbReference type="SUPFAM" id="SSF48371">
    <property type="entry name" value="ARM repeat"/>
    <property type="match status" value="1"/>
</dbReference>
<dbReference type="InterPro" id="IPR016024">
    <property type="entry name" value="ARM-type_fold"/>
</dbReference>
<evidence type="ECO:0008006" key="4">
    <source>
        <dbReference type="Google" id="ProtNLM"/>
    </source>
</evidence>
<evidence type="ECO:0000313" key="3">
    <source>
        <dbReference type="Proteomes" id="UP000501868"/>
    </source>
</evidence>
<keyword evidence="1" id="KW-0472">Membrane</keyword>
<keyword evidence="1" id="KW-1133">Transmembrane helix</keyword>
<sequence>MLRNELFFLTFLTITILGLLMVLLIYLTIRKAIDIKNKKAIEQYIENYQSILVTMLMEGGYSRGMNPKSVLERKAAEKLLSMYSKVLEGEDEKKRLSELASMYLAEYYHKQLKSKKWSQRMNTLYHIEDFKLSLLIDDIQKLSQKKRISHEELIHTLRILALFQYENLFEMLTIHYNSLSEFEYRNILIRLEQQQFEQFILHFHKSSPPLQKAILDVISIKKEINYLSFLENVFSTYKGEIKLRALKALSEIGYVKNPDPYLELLYSTKWEERMIAAKLVGSLKEVKGISRLIELLHDQTWWVRSQAGQAICQFPNGHEILREVFETSKDAFAKDMAWEWLHKGV</sequence>
<evidence type="ECO:0000256" key="1">
    <source>
        <dbReference type="SAM" id="Phobius"/>
    </source>
</evidence>
<feature type="transmembrane region" description="Helical" evidence="1">
    <location>
        <begin position="6"/>
        <end position="29"/>
    </location>
</feature>
<reference evidence="2 3" key="1">
    <citation type="submission" date="2020-04" db="EMBL/GenBank/DDBJ databases">
        <title>Genome-Wide Identification of 5-Methylcytosine Sites in Bacterial Genomes By High-Throughput Sequencing of MspJI Restriction Fragments.</title>
        <authorList>
            <person name="Wu V."/>
        </authorList>
    </citation>
    <scope>NUCLEOTIDE SEQUENCE [LARGE SCALE GENOMIC DNA]</scope>
    <source>
        <strain evidence="2 3">S2</strain>
    </source>
</reference>